<feature type="domain" description="Glycosyltransferase subfamily 4-like N-terminal" evidence="2">
    <location>
        <begin position="14"/>
        <end position="170"/>
    </location>
</feature>
<dbReference type="PANTHER" id="PTHR12526:SF630">
    <property type="entry name" value="GLYCOSYLTRANSFERASE"/>
    <property type="match status" value="1"/>
</dbReference>
<dbReference type="InterPro" id="IPR001296">
    <property type="entry name" value="Glyco_trans_1"/>
</dbReference>
<reference evidence="3 4" key="1">
    <citation type="submission" date="2023-08" db="EMBL/GenBank/DDBJ databases">
        <title>Pleionea litopenaei sp. nov., isolated from stomach of juvenile Litopenaeus vannamei.</title>
        <authorList>
            <person name="Rho A.M."/>
            <person name="Hwang C.Y."/>
        </authorList>
    </citation>
    <scope>NUCLEOTIDE SEQUENCE [LARGE SCALE GENOMIC DNA]</scope>
    <source>
        <strain evidence="3 4">HL-JVS1</strain>
    </source>
</reference>
<dbReference type="Pfam" id="PF13439">
    <property type="entry name" value="Glyco_transf_4"/>
    <property type="match status" value="1"/>
</dbReference>
<organism evidence="3 4">
    <name type="scientific">Pleionea litopenaei</name>
    <dbReference type="NCBI Taxonomy" id="3070815"/>
    <lineage>
        <taxon>Bacteria</taxon>
        <taxon>Pseudomonadati</taxon>
        <taxon>Pseudomonadota</taxon>
        <taxon>Gammaproteobacteria</taxon>
        <taxon>Oceanospirillales</taxon>
        <taxon>Pleioneaceae</taxon>
        <taxon>Pleionea</taxon>
    </lineage>
</organism>
<dbReference type="GO" id="GO:1901135">
    <property type="term" value="P:carbohydrate derivative metabolic process"/>
    <property type="evidence" value="ECO:0007669"/>
    <property type="project" value="UniProtKB-ARBA"/>
</dbReference>
<dbReference type="RefSeq" id="WP_309201344.1">
    <property type="nucleotide sequence ID" value="NZ_CP133548.1"/>
</dbReference>
<evidence type="ECO:0000259" key="1">
    <source>
        <dbReference type="Pfam" id="PF00534"/>
    </source>
</evidence>
<dbReference type="KEGG" id="plei:Q9312_13280"/>
<evidence type="ECO:0000313" key="3">
    <source>
        <dbReference type="EMBL" id="WMS86192.1"/>
    </source>
</evidence>
<dbReference type="EMBL" id="CP133548">
    <property type="protein sequence ID" value="WMS86192.1"/>
    <property type="molecule type" value="Genomic_DNA"/>
</dbReference>
<dbReference type="CDD" id="cd03811">
    <property type="entry name" value="GT4_GT28_WabH-like"/>
    <property type="match status" value="1"/>
</dbReference>
<keyword evidence="3" id="KW-0328">Glycosyltransferase</keyword>
<accession>A0AA51RRG3</accession>
<dbReference type="InterPro" id="IPR028098">
    <property type="entry name" value="Glyco_trans_4-like_N"/>
</dbReference>
<feature type="domain" description="Glycosyl transferase family 1" evidence="1">
    <location>
        <begin position="182"/>
        <end position="343"/>
    </location>
</feature>
<name>A0AA51RRG3_9GAMM</name>
<dbReference type="AlphaFoldDB" id="A0AA51RRG3"/>
<dbReference type="GO" id="GO:0016757">
    <property type="term" value="F:glycosyltransferase activity"/>
    <property type="evidence" value="ECO:0007669"/>
    <property type="project" value="UniProtKB-KW"/>
</dbReference>
<dbReference type="EC" id="2.4.-.-" evidence="3"/>
<evidence type="ECO:0000259" key="2">
    <source>
        <dbReference type="Pfam" id="PF13439"/>
    </source>
</evidence>
<dbReference type="Proteomes" id="UP001239782">
    <property type="component" value="Chromosome"/>
</dbReference>
<sequence>MKILQIASGDLWAGAEVQLYHLAKHLNRQNDVEVVVVLLNEGRLAELLRAEKIDVHVFSEAECSLTTIIKKVNQLVKKITPDLIHSHRQKENLIASIVGLAHRIKSVRTVHGADEHSTNLKEKIVSFVDNFNAKFLQHKLIAVSEELYQRLSLQFGTAKVVHIDNSIDINEVKLKANEKISLNLASGVHHLGFVGRLSDVKQVNKIIDIIGQIKQQVSDKSFDLHIIGDGPLADDLKNQTERLNLVNDVTFYGFLSNPQPYIKAFDAILFTSKHEGLPITLLEALVLETPVFSTPLPTFVRLLNQQEDYAELGNFIDTDSKKAASQIINAFSHHDDLIKRANDASKLVRQKYDIDKNIVEYVSLYQSMLDQ</sequence>
<keyword evidence="4" id="KW-1185">Reference proteome</keyword>
<dbReference type="SUPFAM" id="SSF53756">
    <property type="entry name" value="UDP-Glycosyltransferase/glycogen phosphorylase"/>
    <property type="match status" value="1"/>
</dbReference>
<evidence type="ECO:0000313" key="4">
    <source>
        <dbReference type="Proteomes" id="UP001239782"/>
    </source>
</evidence>
<proteinExistence type="predicted"/>
<dbReference type="Pfam" id="PF00534">
    <property type="entry name" value="Glycos_transf_1"/>
    <property type="match status" value="1"/>
</dbReference>
<protein>
    <submittedName>
        <fullName evidence="3">Glycosyltransferase</fullName>
        <ecNumber evidence="3">2.4.-.-</ecNumber>
    </submittedName>
</protein>
<gene>
    <name evidence="3" type="ORF">Q9312_13280</name>
</gene>
<dbReference type="Gene3D" id="3.40.50.2000">
    <property type="entry name" value="Glycogen Phosphorylase B"/>
    <property type="match status" value="2"/>
</dbReference>
<dbReference type="PANTHER" id="PTHR12526">
    <property type="entry name" value="GLYCOSYLTRANSFERASE"/>
    <property type="match status" value="1"/>
</dbReference>
<keyword evidence="3" id="KW-0808">Transferase</keyword>